<evidence type="ECO:0000256" key="1">
    <source>
        <dbReference type="SAM" id="MobiDB-lite"/>
    </source>
</evidence>
<gene>
    <name evidence="2" type="ORF">EGW08_003494</name>
</gene>
<dbReference type="AlphaFoldDB" id="A0A433U4L4"/>
<evidence type="ECO:0000313" key="3">
    <source>
        <dbReference type="Proteomes" id="UP000271974"/>
    </source>
</evidence>
<protein>
    <submittedName>
        <fullName evidence="2">Uncharacterized protein</fullName>
    </submittedName>
</protein>
<proteinExistence type="predicted"/>
<dbReference type="Proteomes" id="UP000271974">
    <property type="component" value="Unassembled WGS sequence"/>
</dbReference>
<feature type="region of interest" description="Disordered" evidence="1">
    <location>
        <begin position="194"/>
        <end position="244"/>
    </location>
</feature>
<organism evidence="2 3">
    <name type="scientific">Elysia chlorotica</name>
    <name type="common">Eastern emerald elysia</name>
    <name type="synonym">Sea slug</name>
    <dbReference type="NCBI Taxonomy" id="188477"/>
    <lineage>
        <taxon>Eukaryota</taxon>
        <taxon>Metazoa</taxon>
        <taxon>Spiralia</taxon>
        <taxon>Lophotrochozoa</taxon>
        <taxon>Mollusca</taxon>
        <taxon>Gastropoda</taxon>
        <taxon>Heterobranchia</taxon>
        <taxon>Euthyneura</taxon>
        <taxon>Panpulmonata</taxon>
        <taxon>Sacoglossa</taxon>
        <taxon>Placobranchoidea</taxon>
        <taxon>Plakobranchidae</taxon>
        <taxon>Elysia</taxon>
    </lineage>
</organism>
<name>A0A433U4L4_ELYCH</name>
<sequence length="311" mass="34936">MDERGPLTSITRERLSPQETGLLMRHEARSEGQCWSTREKITDPWSCPAILLQHFRSIPARLGMHVWCTGLNRPVSRESEQWGRGSNADWAEQACMCAFRGPELLSSAIAIAIAIRIRSPIFTTIKYQISLALHWFESAREQEGRTNVPSITSSDISHAASMARNRKLVRDDGRPGNSGIIWLVRHNSEWEEHGHPLEEDEYQHKSKAKANKPGRLVSQSKRPITRQCAPPGSSAEGDQESDRVPLFTEGQVQPTRACFGGLSMGFRPGVWVSGPLCTVYIPHTIQTLSPVDTPHKIHCTGFWFIQLYFNG</sequence>
<evidence type="ECO:0000313" key="2">
    <source>
        <dbReference type="EMBL" id="RUS88777.1"/>
    </source>
</evidence>
<dbReference type="EMBL" id="RQTK01000074">
    <property type="protein sequence ID" value="RUS88777.1"/>
    <property type="molecule type" value="Genomic_DNA"/>
</dbReference>
<comment type="caution">
    <text evidence="2">The sequence shown here is derived from an EMBL/GenBank/DDBJ whole genome shotgun (WGS) entry which is preliminary data.</text>
</comment>
<reference evidence="2 3" key="1">
    <citation type="submission" date="2019-01" db="EMBL/GenBank/DDBJ databases">
        <title>A draft genome assembly of the solar-powered sea slug Elysia chlorotica.</title>
        <authorList>
            <person name="Cai H."/>
            <person name="Li Q."/>
            <person name="Fang X."/>
            <person name="Li J."/>
            <person name="Curtis N.E."/>
            <person name="Altenburger A."/>
            <person name="Shibata T."/>
            <person name="Feng M."/>
            <person name="Maeda T."/>
            <person name="Schwartz J.A."/>
            <person name="Shigenobu S."/>
            <person name="Lundholm N."/>
            <person name="Nishiyama T."/>
            <person name="Yang H."/>
            <person name="Hasebe M."/>
            <person name="Li S."/>
            <person name="Pierce S.K."/>
            <person name="Wang J."/>
        </authorList>
    </citation>
    <scope>NUCLEOTIDE SEQUENCE [LARGE SCALE GENOMIC DNA]</scope>
    <source>
        <strain evidence="2">EC2010</strain>
        <tissue evidence="2">Whole organism of an adult</tissue>
    </source>
</reference>
<accession>A0A433U4L4</accession>
<keyword evidence="3" id="KW-1185">Reference proteome</keyword>